<keyword evidence="1" id="KW-1133">Transmembrane helix</keyword>
<evidence type="ECO:0000313" key="2">
    <source>
        <dbReference type="EMBL" id="QPK00256.1"/>
    </source>
</evidence>
<accession>A0A7T0DVI0</accession>
<proteinExistence type="predicted"/>
<evidence type="ECO:0000256" key="1">
    <source>
        <dbReference type="SAM" id="Phobius"/>
    </source>
</evidence>
<dbReference type="Pfam" id="PF05137">
    <property type="entry name" value="PilN"/>
    <property type="match status" value="1"/>
</dbReference>
<dbReference type="PANTHER" id="PTHR40278:SF1">
    <property type="entry name" value="DNA UTILIZATION PROTEIN HOFN"/>
    <property type="match status" value="1"/>
</dbReference>
<sequence>MNMTNFMPWRQQRRVRCLRFWAVAFAATLLLVLMVFFSLRMNNVVKLRVLQSELMGTQSVQHALASRQRQTTAGPIPAIRPQRLTWQPVLESLSDVIPPEVWLTELRYQPPSLMLIGYATSLPALSVLRDALRQIAGFTSGPAGELQQDRQGRWMFTFQLKSQG</sequence>
<keyword evidence="1" id="KW-0812">Transmembrane</keyword>
<gene>
    <name evidence="2" type="ORF">IDM36_20735</name>
</gene>
<keyword evidence="1" id="KW-0472">Membrane</keyword>
<name>A0A7T0DVI0_9ENTR</name>
<feature type="transmembrane region" description="Helical" evidence="1">
    <location>
        <begin position="20"/>
        <end position="39"/>
    </location>
</feature>
<reference evidence="2" key="1">
    <citation type="submission" date="2020-09" db="EMBL/GenBank/DDBJ databases">
        <title>First Report of a novel Colistin-Resistant species of Enterobacter cloacae complex Producing MCR-5 isolated from hospital sewage water.</title>
        <authorList>
            <person name="Zhou K."/>
        </authorList>
    </citation>
    <scope>NUCLEOTIDE SEQUENCE [LARGE SCALE GENOMIC DNA]</scope>
    <source>
        <strain evidence="2">HSW1412</strain>
    </source>
</reference>
<dbReference type="PANTHER" id="PTHR40278">
    <property type="entry name" value="DNA UTILIZATION PROTEIN HOFN"/>
    <property type="match status" value="1"/>
</dbReference>
<protein>
    <submittedName>
        <fullName evidence="2">PilN domain-containing protein</fullName>
    </submittedName>
</protein>
<dbReference type="AlphaFoldDB" id="A0A7T0DVI0"/>
<dbReference type="InterPro" id="IPR007813">
    <property type="entry name" value="PilN"/>
</dbReference>
<organism evidence="2">
    <name type="scientific">Enterobacter mori</name>
    <dbReference type="NCBI Taxonomy" id="539813"/>
    <lineage>
        <taxon>Bacteria</taxon>
        <taxon>Pseudomonadati</taxon>
        <taxon>Pseudomonadota</taxon>
        <taxon>Gammaproteobacteria</taxon>
        <taxon>Enterobacterales</taxon>
        <taxon>Enterobacteriaceae</taxon>
        <taxon>Enterobacter</taxon>
    </lineage>
</organism>
<dbReference type="EMBL" id="CP061801">
    <property type="protein sequence ID" value="QPK00256.1"/>
    <property type="molecule type" value="Genomic_DNA"/>
</dbReference>
<dbReference type="InterPro" id="IPR052534">
    <property type="entry name" value="Extracell_DNA_Util/SecSys_Comp"/>
</dbReference>